<dbReference type="PANTHER" id="PTHR36688:SF2">
    <property type="entry name" value="ENDONUCLEASE_EXONUCLEASE_PHOSPHATASE DOMAIN-CONTAINING PROTEIN"/>
    <property type="match status" value="1"/>
</dbReference>
<dbReference type="eggNOG" id="ENOG502SJ4E">
    <property type="taxonomic scope" value="Eukaryota"/>
</dbReference>
<dbReference type="HOGENOM" id="CLU_031817_0_1_1"/>
<dbReference type="EMBL" id="AHAT01012702">
    <property type="status" value="NOT_ANNOTATED_CDS"/>
    <property type="molecule type" value="Genomic_DNA"/>
</dbReference>
<dbReference type="AlphaFoldDB" id="W5MY25"/>
<reference evidence="3" key="1">
    <citation type="submission" date="2011-12" db="EMBL/GenBank/DDBJ databases">
        <title>The Draft Genome of Lepisosteus oculatus.</title>
        <authorList>
            <consortium name="The Broad Institute Genome Assembly &amp; Analysis Group"/>
            <consortium name="Computational R&amp;D Group"/>
            <consortium name="and Sequencing Platform"/>
            <person name="Di Palma F."/>
            <person name="Alfoldi J."/>
            <person name="Johnson J."/>
            <person name="Berlin A."/>
            <person name="Gnerre S."/>
            <person name="Jaffe D."/>
            <person name="MacCallum I."/>
            <person name="Young S."/>
            <person name="Walker B.J."/>
            <person name="Lander E.S."/>
            <person name="Lindblad-Toh K."/>
        </authorList>
    </citation>
    <scope>NUCLEOTIDE SEQUENCE [LARGE SCALE GENOMIC DNA]</scope>
</reference>
<dbReference type="Proteomes" id="UP000018468">
    <property type="component" value="Linkage group LG14"/>
</dbReference>
<reference evidence="2" key="2">
    <citation type="submission" date="2025-08" db="UniProtKB">
        <authorList>
            <consortium name="Ensembl"/>
        </authorList>
    </citation>
    <scope>IDENTIFICATION</scope>
</reference>
<dbReference type="InterPro" id="IPR052560">
    <property type="entry name" value="RdDP_mobile_element"/>
</dbReference>
<dbReference type="InterPro" id="IPR036691">
    <property type="entry name" value="Endo/exonu/phosph_ase_sf"/>
</dbReference>
<proteinExistence type="predicted"/>
<reference evidence="2" key="3">
    <citation type="submission" date="2025-09" db="UniProtKB">
        <authorList>
            <consortium name="Ensembl"/>
        </authorList>
    </citation>
    <scope>IDENTIFICATION</scope>
</reference>
<organism evidence="2 3">
    <name type="scientific">Lepisosteus oculatus</name>
    <name type="common">Spotted gar</name>
    <dbReference type="NCBI Taxonomy" id="7918"/>
    <lineage>
        <taxon>Eukaryota</taxon>
        <taxon>Metazoa</taxon>
        <taxon>Chordata</taxon>
        <taxon>Craniata</taxon>
        <taxon>Vertebrata</taxon>
        <taxon>Euteleostomi</taxon>
        <taxon>Actinopterygii</taxon>
        <taxon>Neopterygii</taxon>
        <taxon>Holostei</taxon>
        <taxon>Semionotiformes</taxon>
        <taxon>Lepisosteidae</taxon>
        <taxon>Lepisosteus</taxon>
    </lineage>
</organism>
<dbReference type="Gene3D" id="3.60.10.10">
    <property type="entry name" value="Endonuclease/exonuclease/phosphatase"/>
    <property type="match status" value="1"/>
</dbReference>
<dbReference type="GeneTree" id="ENSGT00940000163483"/>
<accession>W5MY25</accession>
<feature type="domain" description="Endonuclease/exonuclease/phosphatase" evidence="1">
    <location>
        <begin position="35"/>
        <end position="120"/>
    </location>
</feature>
<evidence type="ECO:0000259" key="1">
    <source>
        <dbReference type="Pfam" id="PF14529"/>
    </source>
</evidence>
<protein>
    <recommendedName>
        <fullName evidence="1">Endonuclease/exonuclease/phosphatase domain-containing protein</fullName>
    </recommendedName>
</protein>
<dbReference type="GO" id="GO:0003824">
    <property type="term" value="F:catalytic activity"/>
    <property type="evidence" value="ECO:0007669"/>
    <property type="project" value="InterPro"/>
</dbReference>
<evidence type="ECO:0000313" key="3">
    <source>
        <dbReference type="Proteomes" id="UP000018468"/>
    </source>
</evidence>
<dbReference type="InterPro" id="IPR005135">
    <property type="entry name" value="Endo/exonuclease/phosphatase"/>
</dbReference>
<sequence>HVKFDHATYVHSDVTYASLISSSTFCDVIQVKGFRIANVYKPPSEHWDQGMLPTLEHPTVYVGDFNSHHLGWGYSEPDEDGEKVVEWPTNNDLIDPKQCGTFHSARWQKKYSVDFSLVTTIGNHPQPVSQRMLDDFPHSQHRPLLIHIGLQLSLIHSSAKKCWNFRKADWELYSNTLECCIPIKEAYQHFQGAIFKAASMSIPHGCRRVFTPCLNEECKSLFEEHKAPGDPVIADHLVESMDSTRQSHWEKLNFIHLSQKCWSIICRLGAAQEPPVQARSAVSPNANHLLQVAKAPLKKKHQSQVRDEWRQYCLQKTGGLNGVIPETFKESELYSVLRGVNSGSAAGYDNILPEFLKHL</sequence>
<dbReference type="InParanoid" id="W5MY25"/>
<keyword evidence="3" id="KW-1185">Reference proteome</keyword>
<dbReference type="SUPFAM" id="SSF56219">
    <property type="entry name" value="DNase I-like"/>
    <property type="match status" value="1"/>
</dbReference>
<dbReference type="PANTHER" id="PTHR36688">
    <property type="entry name" value="ENDO/EXONUCLEASE/PHOSPHATASE DOMAIN-CONTAINING PROTEIN"/>
    <property type="match status" value="1"/>
</dbReference>
<dbReference type="Pfam" id="PF14529">
    <property type="entry name" value="Exo_endo_phos_2"/>
    <property type="match status" value="1"/>
</dbReference>
<dbReference type="STRING" id="7918.ENSLOCP00000013284"/>
<name>W5MY25_LEPOC</name>
<evidence type="ECO:0000313" key="2">
    <source>
        <dbReference type="Ensembl" id="ENSLOCP00000013284.1"/>
    </source>
</evidence>
<dbReference type="OMA" id="FRIANVY"/>
<dbReference type="Ensembl" id="ENSLOCT00000013312.1">
    <property type="protein sequence ID" value="ENSLOCP00000013284.1"/>
    <property type="gene ID" value="ENSLOCG00000010838.1"/>
</dbReference>